<dbReference type="AlphaFoldDB" id="A0AAU6NVX4"/>
<proteinExistence type="predicted"/>
<dbReference type="EMBL" id="CP136925">
    <property type="protein sequence ID" value="WXA13231.1"/>
    <property type="molecule type" value="Genomic_DNA"/>
</dbReference>
<keyword evidence="3" id="KW-1185">Reference proteome</keyword>
<dbReference type="SUPFAM" id="SSF46785">
    <property type="entry name" value="Winged helix' DNA-binding domain"/>
    <property type="match status" value="1"/>
</dbReference>
<accession>A0AAU6NVX4</accession>
<evidence type="ECO:0000313" key="3">
    <source>
        <dbReference type="Proteomes" id="UP001368318"/>
    </source>
</evidence>
<gene>
    <name evidence="2" type="ORF">R3L15_14045</name>
    <name evidence="1" type="ORF">R3L16_07545</name>
</gene>
<dbReference type="InterPro" id="IPR036388">
    <property type="entry name" value="WH-like_DNA-bd_sf"/>
</dbReference>
<dbReference type="KEGG" id="mcaa:R3L15_14045"/>
<protein>
    <submittedName>
        <fullName evidence="1">Transcriptional regulator</fullName>
    </submittedName>
</protein>
<reference evidence="1 3" key="1">
    <citation type="submission" date="2023-10" db="EMBL/GenBank/DDBJ databases">
        <title>Culture-based analysis of two novel bacteria associated with mangrove crab gills.</title>
        <authorList>
            <person name="Yang X."/>
            <person name="Garuglieri E."/>
            <person name="Van Goethem M.W."/>
            <person name="Fusi M."/>
            <person name="Marasco R."/>
            <person name="Daffonchio D.G."/>
        </authorList>
    </citation>
    <scope>NUCLEOTIDE SEQUENCE [LARGE SCALE GENOMIC DNA]</scope>
    <source>
        <strain evidence="2">UG2-1</strain>
        <strain evidence="1">UG2-2</strain>
        <strain evidence="3">UG2_2</strain>
    </source>
</reference>
<dbReference type="Gene3D" id="1.10.10.10">
    <property type="entry name" value="Winged helix-like DNA-binding domain superfamily/Winged helix DNA-binding domain"/>
    <property type="match status" value="1"/>
</dbReference>
<dbReference type="InterPro" id="IPR036390">
    <property type="entry name" value="WH_DNA-bd_sf"/>
</dbReference>
<name>A0AAU6NVX4_9FLAO</name>
<evidence type="ECO:0000313" key="2">
    <source>
        <dbReference type="EMBL" id="WXA13231.1"/>
    </source>
</evidence>
<sequence>MNQVEKRKCELVERLGIFLENKEHMAPVAARIFSYIILTGKQGTTFEDLVSNLCASKSTISTHLNHLQDLKKLTYFTKTGDRKKYFIINKDTTVQTISNMIDEWKNEKQLHIEIKAYKEDVNKSLEQENQFELDYHKSFIEFLDGAIASINKLKETIINNKH</sequence>
<dbReference type="EMBL" id="CP136924">
    <property type="protein sequence ID" value="WXA01609.1"/>
    <property type="molecule type" value="Genomic_DNA"/>
</dbReference>
<dbReference type="Proteomes" id="UP001368318">
    <property type="component" value="Chromosome"/>
</dbReference>
<evidence type="ECO:0000313" key="1">
    <source>
        <dbReference type="EMBL" id="WXA01609.1"/>
    </source>
</evidence>
<dbReference type="RefSeq" id="WP_338732414.1">
    <property type="nucleotide sequence ID" value="NZ_CP136924.1"/>
</dbReference>
<organism evidence="1 3">
    <name type="scientific">Mangrovimonas cancribranchiae</name>
    <dbReference type="NCBI Taxonomy" id="3080055"/>
    <lineage>
        <taxon>Bacteria</taxon>
        <taxon>Pseudomonadati</taxon>
        <taxon>Bacteroidota</taxon>
        <taxon>Flavobacteriia</taxon>
        <taxon>Flavobacteriales</taxon>
        <taxon>Flavobacteriaceae</taxon>
        <taxon>Mangrovimonas</taxon>
    </lineage>
</organism>